<feature type="region of interest" description="Disordered" evidence="1">
    <location>
        <begin position="44"/>
        <end position="100"/>
    </location>
</feature>
<feature type="compositionally biased region" description="Basic and acidic residues" evidence="1">
    <location>
        <begin position="136"/>
        <end position="150"/>
    </location>
</feature>
<name>A0A218ZFE0_9HELO</name>
<dbReference type="AlphaFoldDB" id="A0A218ZFE0"/>
<evidence type="ECO:0000313" key="2">
    <source>
        <dbReference type="EMBL" id="OWP05985.1"/>
    </source>
</evidence>
<keyword evidence="3" id="KW-1185">Reference proteome</keyword>
<dbReference type="InParanoid" id="A0A218ZFE0"/>
<comment type="caution">
    <text evidence="2">The sequence shown here is derived from an EMBL/GenBank/DDBJ whole genome shotgun (WGS) entry which is preliminary data.</text>
</comment>
<gene>
    <name evidence="2" type="ORF">B2J93_6309</name>
</gene>
<protein>
    <submittedName>
        <fullName evidence="2">Uncharacterized protein</fullName>
    </submittedName>
</protein>
<dbReference type="EMBL" id="MZNU01000059">
    <property type="protein sequence ID" value="OWP05985.1"/>
    <property type="molecule type" value="Genomic_DNA"/>
</dbReference>
<feature type="region of interest" description="Disordered" evidence="1">
    <location>
        <begin position="119"/>
        <end position="150"/>
    </location>
</feature>
<proteinExistence type="predicted"/>
<feature type="compositionally biased region" description="Basic and acidic residues" evidence="1">
    <location>
        <begin position="75"/>
        <end position="86"/>
    </location>
</feature>
<accession>A0A218ZFE0</accession>
<evidence type="ECO:0000256" key="1">
    <source>
        <dbReference type="SAM" id="MobiDB-lite"/>
    </source>
</evidence>
<organism evidence="2 3">
    <name type="scientific">Diplocarpon coronariae</name>
    <dbReference type="NCBI Taxonomy" id="2795749"/>
    <lineage>
        <taxon>Eukaryota</taxon>
        <taxon>Fungi</taxon>
        <taxon>Dikarya</taxon>
        <taxon>Ascomycota</taxon>
        <taxon>Pezizomycotina</taxon>
        <taxon>Leotiomycetes</taxon>
        <taxon>Helotiales</taxon>
        <taxon>Drepanopezizaceae</taxon>
        <taxon>Diplocarpon</taxon>
    </lineage>
</organism>
<evidence type="ECO:0000313" key="3">
    <source>
        <dbReference type="Proteomes" id="UP000242519"/>
    </source>
</evidence>
<dbReference type="Proteomes" id="UP000242519">
    <property type="component" value="Unassembled WGS sequence"/>
</dbReference>
<sequence>MRRTPAHLYPYRSTPFMTVINLAPISDCKLCFRVAVHASVPDPNVKGPPHPRIPLAPESWYSRELPTSTKPCGKPGRDPTSCDHKSISSQEATRESINGWPFSSEVNLDLDLEPNLDLEPLESHVDAHPEAQSGLLRERGRTHAAESRKA</sequence>
<reference evidence="2 3" key="1">
    <citation type="submission" date="2017-04" db="EMBL/GenBank/DDBJ databases">
        <title>Draft genome sequence of Marssonina coronaria NL1: causal agent of apple blotch.</title>
        <authorList>
            <person name="Cheng Q."/>
        </authorList>
    </citation>
    <scope>NUCLEOTIDE SEQUENCE [LARGE SCALE GENOMIC DNA]</scope>
    <source>
        <strain evidence="2 3">NL1</strain>
    </source>
</reference>